<evidence type="ECO:0000313" key="1">
    <source>
        <dbReference type="Ensembl" id="ENSCPRP00005022259.1"/>
    </source>
</evidence>
<reference evidence="1" key="2">
    <citation type="submission" date="2025-09" db="UniProtKB">
        <authorList>
            <consortium name="Ensembl"/>
        </authorList>
    </citation>
    <scope>IDENTIFICATION</scope>
</reference>
<dbReference type="PANTHER" id="PTHR14299:SF0">
    <property type="entry name" value="PHORBOL-12-MYRISTATE-13-ACETATE-INDUCED PROTEIN 1"/>
    <property type="match status" value="1"/>
</dbReference>
<dbReference type="InterPro" id="IPR024140">
    <property type="entry name" value="Noxa"/>
</dbReference>
<dbReference type="GeneTree" id="ENSGT01030000235248"/>
<accession>A0A7M4FB17</accession>
<dbReference type="Pfam" id="PF15150">
    <property type="entry name" value="PMAIP1"/>
    <property type="match status" value="1"/>
</dbReference>
<dbReference type="PANTHER" id="PTHR14299">
    <property type="entry name" value="PHORBOL-12-MYRISTATE-13-ACETATE-INDUCED PROTEIN 1"/>
    <property type="match status" value="1"/>
</dbReference>
<dbReference type="GO" id="GO:0043065">
    <property type="term" value="P:positive regulation of apoptotic process"/>
    <property type="evidence" value="ECO:0007669"/>
    <property type="project" value="InterPro"/>
</dbReference>
<organism evidence="1 2">
    <name type="scientific">Crocodylus porosus</name>
    <name type="common">Saltwater crocodile</name>
    <name type="synonym">Estuarine crocodile</name>
    <dbReference type="NCBI Taxonomy" id="8502"/>
    <lineage>
        <taxon>Eukaryota</taxon>
        <taxon>Metazoa</taxon>
        <taxon>Chordata</taxon>
        <taxon>Craniata</taxon>
        <taxon>Vertebrata</taxon>
        <taxon>Euteleostomi</taxon>
        <taxon>Archelosauria</taxon>
        <taxon>Archosauria</taxon>
        <taxon>Crocodylia</taxon>
        <taxon>Longirostres</taxon>
        <taxon>Crocodylidae</taxon>
        <taxon>Crocodylus</taxon>
    </lineage>
</organism>
<proteinExistence type="predicted"/>
<keyword evidence="2" id="KW-1185">Reference proteome</keyword>
<name>A0A7M4FB17_CROPO</name>
<dbReference type="Proteomes" id="UP000594220">
    <property type="component" value="Unplaced"/>
</dbReference>
<evidence type="ECO:0008006" key="3">
    <source>
        <dbReference type="Google" id="ProtNLM"/>
    </source>
</evidence>
<evidence type="ECO:0000313" key="2">
    <source>
        <dbReference type="Proteomes" id="UP000594220"/>
    </source>
</evidence>
<dbReference type="GO" id="GO:0001836">
    <property type="term" value="P:release of cytochrome c from mitochondria"/>
    <property type="evidence" value="ECO:0007669"/>
    <property type="project" value="InterPro"/>
</dbReference>
<reference evidence="1" key="1">
    <citation type="submission" date="2025-08" db="UniProtKB">
        <authorList>
            <consortium name="Ensembl"/>
        </authorList>
    </citation>
    <scope>IDENTIFICATION</scope>
</reference>
<sequence length="55" mass="6040">QSGRDSDTSASPAPAMLPEREAVRECALQLRRIGDQCHLHQKILGLIAKLFRPGT</sequence>
<dbReference type="Ensembl" id="ENSCPRT00005026040.1">
    <property type="protein sequence ID" value="ENSCPRP00005022259.1"/>
    <property type="gene ID" value="ENSCPRG00005015531.1"/>
</dbReference>
<dbReference type="OMA" id="RIGDKWD"/>
<dbReference type="GO" id="GO:0006974">
    <property type="term" value="P:DNA damage response"/>
    <property type="evidence" value="ECO:0007669"/>
    <property type="project" value="InterPro"/>
</dbReference>
<dbReference type="AlphaFoldDB" id="A0A7M4FB17"/>
<protein>
    <recommendedName>
        <fullName evidence="3">Phorbol-12-myristate-13-acetate-induced protein 1</fullName>
    </recommendedName>
</protein>